<evidence type="ECO:0000313" key="1">
    <source>
        <dbReference type="EMBL" id="KKL19678.1"/>
    </source>
</evidence>
<comment type="caution">
    <text evidence="1">The sequence shown here is derived from an EMBL/GenBank/DDBJ whole genome shotgun (WGS) entry which is preliminary data.</text>
</comment>
<sequence length="152" mass="17133">SIAAFSSLTQIIKSIKIPNGLIDLNLDIYNPEEIEVSIPYYIQNHGIYDLNDMIMEVDISVNYIDISSRNNITAQIFSKYGVLPNCKAFSTLIGDFSGSFTNFNISAVIAFIQNSDIFEPFSFLIDINFHLKYFFNLIQISIILDDVGLIGE</sequence>
<accession>A0A0F9E6L0</accession>
<proteinExistence type="predicted"/>
<protein>
    <submittedName>
        <fullName evidence="1">Uncharacterized protein</fullName>
    </submittedName>
</protein>
<dbReference type="AlphaFoldDB" id="A0A0F9E6L0"/>
<dbReference type="EMBL" id="LAZR01038393">
    <property type="protein sequence ID" value="KKL19678.1"/>
    <property type="molecule type" value="Genomic_DNA"/>
</dbReference>
<gene>
    <name evidence="1" type="ORF">LCGC14_2463040</name>
</gene>
<name>A0A0F9E6L0_9ZZZZ</name>
<organism evidence="1">
    <name type="scientific">marine sediment metagenome</name>
    <dbReference type="NCBI Taxonomy" id="412755"/>
    <lineage>
        <taxon>unclassified sequences</taxon>
        <taxon>metagenomes</taxon>
        <taxon>ecological metagenomes</taxon>
    </lineage>
</organism>
<reference evidence="1" key="1">
    <citation type="journal article" date="2015" name="Nature">
        <title>Complex archaea that bridge the gap between prokaryotes and eukaryotes.</title>
        <authorList>
            <person name="Spang A."/>
            <person name="Saw J.H."/>
            <person name="Jorgensen S.L."/>
            <person name="Zaremba-Niedzwiedzka K."/>
            <person name="Martijn J."/>
            <person name="Lind A.E."/>
            <person name="van Eijk R."/>
            <person name="Schleper C."/>
            <person name="Guy L."/>
            <person name="Ettema T.J."/>
        </authorList>
    </citation>
    <scope>NUCLEOTIDE SEQUENCE</scope>
</reference>
<feature type="non-terminal residue" evidence="1">
    <location>
        <position position="1"/>
    </location>
</feature>